<gene>
    <name evidence="3" type="ORF">LY56_02441</name>
</gene>
<evidence type="ECO:0000259" key="2">
    <source>
        <dbReference type="Pfam" id="PF23189"/>
    </source>
</evidence>
<feature type="domain" description="UPF0261" evidence="1">
    <location>
        <begin position="65"/>
        <end position="150"/>
    </location>
</feature>
<evidence type="ECO:0000259" key="1">
    <source>
        <dbReference type="Pfam" id="PF06792"/>
    </source>
</evidence>
<accession>A0A2W7PYG1</accession>
<dbReference type="AlphaFoldDB" id="A0A2W7PYG1"/>
<dbReference type="EMBL" id="QKZQ01000011">
    <property type="protein sequence ID" value="PZX41238.1"/>
    <property type="molecule type" value="Genomic_DNA"/>
</dbReference>
<organism evidence="3 4">
    <name type="scientific">Roseinatronobacter thiooxidans</name>
    <dbReference type="NCBI Taxonomy" id="121821"/>
    <lineage>
        <taxon>Bacteria</taxon>
        <taxon>Pseudomonadati</taxon>
        <taxon>Pseudomonadota</taxon>
        <taxon>Alphaproteobacteria</taxon>
        <taxon>Rhodobacterales</taxon>
        <taxon>Paracoccaceae</taxon>
        <taxon>Roseinatronobacter</taxon>
    </lineage>
</organism>
<sequence length="376" mass="38793">MARVLLIGTSETKQAELAALSDALRAQGLEVALIDISLGSGGVVLPGAAKLALMQTRAAEARAQACALAGDSLAALGIGGGTGGEIALDVLCALPSDLPRLLITTLAFDPRAALAQNAITLIPTLCDIEGMNPTLAQVFDNAAAMVAGLRHRRGIATSARPSIAVSTLGATGPAGTAVVQALARRSLEATVFHSNGYGGAAFARFVREGRAAGVIDLNVHELGRMHLAGACVPMPDRFTVSGFLPRVVLPGALNFLGLGAVDTLDSAYLARPYYRHSSHFTHVKLTQSEMEGQAHALADALNAASAPTHVLVPMGGFSHEDRSGGAIEDPHLREIAADILACEAKAFTVARVPHHINDPQTGEGAVKALLQRMPDA</sequence>
<dbReference type="PANTHER" id="PTHR31862:SF1">
    <property type="entry name" value="UPF0261 DOMAIN PROTEIN (AFU_ORTHOLOGUE AFUA_1G10120)"/>
    <property type="match status" value="1"/>
</dbReference>
<dbReference type="Pfam" id="PF23189">
    <property type="entry name" value="UPF0261_C"/>
    <property type="match status" value="1"/>
</dbReference>
<proteinExistence type="predicted"/>
<evidence type="ECO:0000313" key="3">
    <source>
        <dbReference type="EMBL" id="PZX41238.1"/>
    </source>
</evidence>
<comment type="caution">
    <text evidence="3">The sequence shown here is derived from an EMBL/GenBank/DDBJ whole genome shotgun (WGS) entry which is preliminary data.</text>
</comment>
<keyword evidence="4" id="KW-1185">Reference proteome</keyword>
<feature type="domain" description="UPF0261" evidence="2">
    <location>
        <begin position="160"/>
        <end position="371"/>
    </location>
</feature>
<dbReference type="Pfam" id="PF06792">
    <property type="entry name" value="UPF0261"/>
    <property type="match status" value="1"/>
</dbReference>
<dbReference type="STRING" id="121821.GCA_001870675_00051"/>
<name>A0A2W7PYG1_9RHOB</name>
<protein>
    <submittedName>
        <fullName evidence="3">Uncharacterized protein (UPF0261 family)</fullName>
    </submittedName>
</protein>
<reference evidence="3 4" key="1">
    <citation type="submission" date="2018-06" db="EMBL/GenBank/DDBJ databases">
        <title>Genomic Encyclopedia of Archaeal and Bacterial Type Strains, Phase II (KMG-II): from individual species to whole genera.</title>
        <authorList>
            <person name="Goeker M."/>
        </authorList>
    </citation>
    <scope>NUCLEOTIDE SEQUENCE [LARGE SCALE GENOMIC DNA]</scope>
    <source>
        <strain evidence="3 4">DSM 13087</strain>
    </source>
</reference>
<dbReference type="RefSeq" id="WP_071467948.1">
    <property type="nucleotide sequence ID" value="NZ_MEHT01000001.1"/>
</dbReference>
<dbReference type="Gene3D" id="3.40.50.12030">
    <property type="entry name" value="Uncharacterised protein family UPF0261, NC domain"/>
    <property type="match status" value="1"/>
</dbReference>
<evidence type="ECO:0000313" key="4">
    <source>
        <dbReference type="Proteomes" id="UP000249364"/>
    </source>
</evidence>
<dbReference type="Proteomes" id="UP000249364">
    <property type="component" value="Unassembled WGS sequence"/>
</dbReference>
<dbReference type="InterPro" id="IPR051353">
    <property type="entry name" value="Tobamovirus_resist_UPF0261"/>
</dbReference>
<dbReference type="InterPro" id="IPR056778">
    <property type="entry name" value="UPF0261_C"/>
</dbReference>
<dbReference type="OrthoDB" id="9776369at2"/>
<dbReference type="InterPro" id="IPR044122">
    <property type="entry name" value="UPF0261_N"/>
</dbReference>
<dbReference type="PANTHER" id="PTHR31862">
    <property type="entry name" value="UPF0261 DOMAIN PROTEIN (AFU_ORTHOLOGUE AFUA_1G10120)"/>
    <property type="match status" value="1"/>
</dbReference>
<dbReference type="Gene3D" id="3.40.50.12020">
    <property type="entry name" value="Uncharacterised protein family UPF0261, NN domain"/>
    <property type="match status" value="1"/>
</dbReference>
<dbReference type="CDD" id="cd15488">
    <property type="entry name" value="Tm-1-like"/>
    <property type="match status" value="1"/>
</dbReference>